<dbReference type="NCBIfam" id="TIGR01473">
    <property type="entry name" value="cyoE_ctaB"/>
    <property type="match status" value="1"/>
</dbReference>
<protein>
    <recommendedName>
        <fullName evidence="11 14">Protoheme IX farnesyltransferase</fullName>
        <ecNumber evidence="3 14">2.5.1.141</ecNumber>
    </recommendedName>
    <alternativeName>
        <fullName evidence="12 14">Heme B farnesyltransferase</fullName>
    </alternativeName>
    <alternativeName>
        <fullName evidence="10 14">Heme O synthase</fullName>
    </alternativeName>
</protein>
<evidence type="ECO:0000256" key="4">
    <source>
        <dbReference type="ARBA" id="ARBA00022475"/>
    </source>
</evidence>
<feature type="transmembrane region" description="Helical" evidence="14">
    <location>
        <begin position="243"/>
        <end position="263"/>
    </location>
</feature>
<evidence type="ECO:0000256" key="1">
    <source>
        <dbReference type="ARBA" id="ARBA00004651"/>
    </source>
</evidence>
<keyword evidence="7 14" id="KW-1133">Transmembrane helix</keyword>
<gene>
    <name evidence="14" type="primary">ctaB</name>
    <name evidence="15" type="ORF">H7F16_17940</name>
</gene>
<dbReference type="InterPro" id="IPR030470">
    <property type="entry name" value="UbiA_prenylTrfase_CS"/>
</dbReference>
<evidence type="ECO:0000256" key="6">
    <source>
        <dbReference type="ARBA" id="ARBA00022692"/>
    </source>
</evidence>
<comment type="caution">
    <text evidence="15">The sequence shown here is derived from an EMBL/GenBank/DDBJ whole genome shotgun (WGS) entry which is preliminary data.</text>
</comment>
<keyword evidence="4 14" id="KW-1003">Cell membrane</keyword>
<organism evidence="15 16">
    <name type="scientific">Paragemmobacter straminiformis</name>
    <dbReference type="NCBI Taxonomy" id="2045119"/>
    <lineage>
        <taxon>Bacteria</taxon>
        <taxon>Pseudomonadati</taxon>
        <taxon>Pseudomonadota</taxon>
        <taxon>Alphaproteobacteria</taxon>
        <taxon>Rhodobacterales</taxon>
        <taxon>Paracoccaceae</taxon>
        <taxon>Paragemmobacter</taxon>
    </lineage>
</organism>
<dbReference type="Pfam" id="PF01040">
    <property type="entry name" value="UbiA"/>
    <property type="match status" value="1"/>
</dbReference>
<feature type="transmembrane region" description="Helical" evidence="14">
    <location>
        <begin position="220"/>
        <end position="237"/>
    </location>
</feature>
<evidence type="ECO:0000256" key="11">
    <source>
        <dbReference type="ARBA" id="ARBA00040810"/>
    </source>
</evidence>
<dbReference type="NCBIfam" id="NF003349">
    <property type="entry name" value="PRK04375.1-2"/>
    <property type="match status" value="1"/>
</dbReference>
<comment type="similarity">
    <text evidence="14">Belongs to the UbiA prenyltransferase family. Protoheme IX farnesyltransferase subfamily.</text>
</comment>
<evidence type="ECO:0000256" key="8">
    <source>
        <dbReference type="ARBA" id="ARBA00023133"/>
    </source>
</evidence>
<comment type="subcellular location">
    <subcellularLocation>
        <location evidence="1 14">Cell membrane</location>
        <topology evidence="1 14">Multi-pass membrane protein</topology>
    </subcellularLocation>
</comment>
<evidence type="ECO:0000256" key="3">
    <source>
        <dbReference type="ARBA" id="ARBA00012292"/>
    </source>
</evidence>
<evidence type="ECO:0000256" key="10">
    <source>
        <dbReference type="ARBA" id="ARBA00030253"/>
    </source>
</evidence>
<evidence type="ECO:0000256" key="2">
    <source>
        <dbReference type="ARBA" id="ARBA00004919"/>
    </source>
</evidence>
<comment type="function">
    <text evidence="14">Converts heme B (protoheme IX) to heme O by substitution of the vinyl group on carbon 2 of heme B porphyrin ring with a hydroxyethyl farnesyl side group.</text>
</comment>
<feature type="transmembrane region" description="Helical" evidence="14">
    <location>
        <begin position="146"/>
        <end position="167"/>
    </location>
</feature>
<dbReference type="AlphaFoldDB" id="A0A842IES7"/>
<dbReference type="GO" id="GO:0008495">
    <property type="term" value="F:protoheme IX farnesyltransferase activity"/>
    <property type="evidence" value="ECO:0007669"/>
    <property type="project" value="UniProtKB-UniRule"/>
</dbReference>
<dbReference type="EC" id="2.5.1.141" evidence="3 14"/>
<accession>A0A842IES7</accession>
<feature type="transmembrane region" description="Helical" evidence="14">
    <location>
        <begin position="92"/>
        <end position="112"/>
    </location>
</feature>
<dbReference type="RefSeq" id="WP_185799019.1">
    <property type="nucleotide sequence ID" value="NZ_JACLQD010000006.1"/>
</dbReference>
<keyword evidence="9 14" id="KW-0472">Membrane</keyword>
<dbReference type="InterPro" id="IPR044878">
    <property type="entry name" value="UbiA_sf"/>
</dbReference>
<dbReference type="GO" id="GO:0005886">
    <property type="term" value="C:plasma membrane"/>
    <property type="evidence" value="ECO:0007669"/>
    <property type="project" value="UniProtKB-SubCell"/>
</dbReference>
<evidence type="ECO:0000256" key="7">
    <source>
        <dbReference type="ARBA" id="ARBA00022989"/>
    </source>
</evidence>
<evidence type="ECO:0000313" key="15">
    <source>
        <dbReference type="EMBL" id="MBC2837404.1"/>
    </source>
</evidence>
<name>A0A842IES7_9RHOB</name>
<dbReference type="EMBL" id="JACLQD010000006">
    <property type="protein sequence ID" value="MBC2837404.1"/>
    <property type="molecule type" value="Genomic_DNA"/>
</dbReference>
<evidence type="ECO:0000313" key="16">
    <source>
        <dbReference type="Proteomes" id="UP000555411"/>
    </source>
</evidence>
<feature type="transmembrane region" description="Helical" evidence="14">
    <location>
        <begin position="118"/>
        <end position="139"/>
    </location>
</feature>
<feature type="transmembrane region" description="Helical" evidence="14">
    <location>
        <begin position="284"/>
        <end position="302"/>
    </location>
</feature>
<evidence type="ECO:0000256" key="9">
    <source>
        <dbReference type="ARBA" id="ARBA00023136"/>
    </source>
</evidence>
<dbReference type="PANTHER" id="PTHR43448:SF7">
    <property type="entry name" value="4-HYDROXYBENZOATE SOLANESYLTRANSFERASE"/>
    <property type="match status" value="1"/>
</dbReference>
<feature type="transmembrane region" description="Helical" evidence="14">
    <location>
        <begin position="51"/>
        <end position="71"/>
    </location>
</feature>
<keyword evidence="16" id="KW-1185">Reference proteome</keyword>
<evidence type="ECO:0000256" key="14">
    <source>
        <dbReference type="HAMAP-Rule" id="MF_00154"/>
    </source>
</evidence>
<reference evidence="15 16" key="1">
    <citation type="journal article" date="2017" name="Int. J. Syst. Evol. Microbiol.">
        <title>Gemmobacter straminiformis sp. nov., isolated from an artificial fountain.</title>
        <authorList>
            <person name="Kang J.Y."/>
            <person name="Kim M.J."/>
            <person name="Chun J."/>
            <person name="Son K.P."/>
            <person name="Jahng K.Y."/>
        </authorList>
    </citation>
    <scope>NUCLEOTIDE SEQUENCE [LARGE SCALE GENOMIC DNA]</scope>
    <source>
        <strain evidence="15 16">CAM-8</strain>
    </source>
</reference>
<feature type="transmembrane region" description="Helical" evidence="14">
    <location>
        <begin position="173"/>
        <end position="194"/>
    </location>
</feature>
<comment type="pathway">
    <text evidence="2 14">Porphyrin-containing compound metabolism; heme O biosynthesis; heme O from protoheme: step 1/1.</text>
</comment>
<evidence type="ECO:0000256" key="12">
    <source>
        <dbReference type="ARBA" id="ARBA00042475"/>
    </source>
</evidence>
<keyword evidence="5 14" id="KW-0808">Transferase</keyword>
<dbReference type="InterPro" id="IPR000537">
    <property type="entry name" value="UbiA_prenyltransferase"/>
</dbReference>
<evidence type="ECO:0000256" key="13">
    <source>
        <dbReference type="ARBA" id="ARBA00047690"/>
    </source>
</evidence>
<sequence>MSDIHAYEQPEEAGFGDYVQLLKPRVMSLVVFTALVGLLVAPVSVHPVVMLASILFIALGAGASGALNMWWDADIDAVMRRTAKRPVPSGKVAAGEALGLGMALSGISVVMLGLASNWLAAGLLAFTIFFYAVVYSMWLKRSTPQNIVIGGAAGAFPPMIGWVAATGHISLEAVLMFALIFMWTPPHFWALALFMKEDYSNAGVPMLTVTHGRKSTRKHILVYTILLAPVAVGAAFTGIGGPIYLAAALALNGWFLWGAWRIFNRDEAVAEADSYAVEKSVFRFSLYYLFLHFGAILAEAALRPYGLGGW</sequence>
<evidence type="ECO:0000256" key="5">
    <source>
        <dbReference type="ARBA" id="ARBA00022679"/>
    </source>
</evidence>
<dbReference type="GO" id="GO:0048034">
    <property type="term" value="P:heme O biosynthetic process"/>
    <property type="evidence" value="ECO:0007669"/>
    <property type="project" value="UniProtKB-UniRule"/>
</dbReference>
<proteinExistence type="inferred from homology"/>
<comment type="catalytic activity">
    <reaction evidence="13 14">
        <text>heme b + (2E,6E)-farnesyl diphosphate + H2O = Fe(II)-heme o + diphosphate</text>
        <dbReference type="Rhea" id="RHEA:28070"/>
        <dbReference type="ChEBI" id="CHEBI:15377"/>
        <dbReference type="ChEBI" id="CHEBI:33019"/>
        <dbReference type="ChEBI" id="CHEBI:60344"/>
        <dbReference type="ChEBI" id="CHEBI:60530"/>
        <dbReference type="ChEBI" id="CHEBI:175763"/>
        <dbReference type="EC" id="2.5.1.141"/>
    </reaction>
</comment>
<keyword evidence="6 14" id="KW-0812">Transmembrane</keyword>
<comment type="miscellaneous">
    <text evidence="14">Carbon 2 of the heme B porphyrin ring is defined according to the Fischer nomenclature.</text>
</comment>
<dbReference type="InterPro" id="IPR006369">
    <property type="entry name" value="Protohaem_IX_farnesylTrfase"/>
</dbReference>
<dbReference type="PROSITE" id="PS00943">
    <property type="entry name" value="UBIA"/>
    <property type="match status" value="1"/>
</dbReference>
<dbReference type="Gene3D" id="1.10.357.140">
    <property type="entry name" value="UbiA prenyltransferase"/>
    <property type="match status" value="1"/>
</dbReference>
<feature type="transmembrane region" description="Helical" evidence="14">
    <location>
        <begin position="26"/>
        <end position="45"/>
    </location>
</feature>
<keyword evidence="8 14" id="KW-0350">Heme biosynthesis</keyword>
<dbReference type="PANTHER" id="PTHR43448">
    <property type="entry name" value="PROTOHEME IX FARNESYLTRANSFERASE, MITOCHONDRIAL"/>
    <property type="match status" value="1"/>
</dbReference>
<comment type="subunit">
    <text evidence="14">Interacts with CtaA.</text>
</comment>
<dbReference type="HAMAP" id="MF_00154">
    <property type="entry name" value="CyoE_CtaB"/>
    <property type="match status" value="1"/>
</dbReference>
<dbReference type="UniPathway" id="UPA00834">
    <property type="reaction ID" value="UER00712"/>
</dbReference>
<dbReference type="CDD" id="cd13957">
    <property type="entry name" value="PT_UbiA_Cox10"/>
    <property type="match status" value="1"/>
</dbReference>
<dbReference type="Proteomes" id="UP000555411">
    <property type="component" value="Unassembled WGS sequence"/>
</dbReference>